<dbReference type="PANTHER" id="PTHR11319">
    <property type="entry name" value="G PROTEIN-COUPLED RECEPTOR-RELATED"/>
    <property type="match status" value="1"/>
</dbReference>
<dbReference type="GeneID" id="19012482"/>
<feature type="compositionally biased region" description="Basic and acidic residues" evidence="1">
    <location>
        <begin position="1766"/>
        <end position="1788"/>
    </location>
</feature>
<dbReference type="RefSeq" id="XP_007509779.1">
    <property type="nucleotide sequence ID" value="XM_007509717.1"/>
</dbReference>
<feature type="transmembrane region" description="Helical" evidence="2">
    <location>
        <begin position="1130"/>
        <end position="1154"/>
    </location>
</feature>
<evidence type="ECO:0000313" key="4">
    <source>
        <dbReference type="EMBL" id="CCO18894.1"/>
    </source>
</evidence>
<evidence type="ECO:0000313" key="5">
    <source>
        <dbReference type="Proteomes" id="UP000198341"/>
    </source>
</evidence>
<dbReference type="Gene3D" id="2.10.50.10">
    <property type="entry name" value="Tumor Necrosis Factor Receptor, subunit A, domain 2"/>
    <property type="match status" value="2"/>
</dbReference>
<evidence type="ECO:0000259" key="3">
    <source>
        <dbReference type="Pfam" id="PF07699"/>
    </source>
</evidence>
<gene>
    <name evidence="4" type="ordered locus">Bathy12g02020</name>
</gene>
<feature type="transmembrane region" description="Helical" evidence="2">
    <location>
        <begin position="1421"/>
        <end position="1441"/>
    </location>
</feature>
<dbReference type="OrthoDB" id="189446at2759"/>
<organism evidence="4 5">
    <name type="scientific">Bathycoccus prasinos</name>
    <dbReference type="NCBI Taxonomy" id="41875"/>
    <lineage>
        <taxon>Eukaryota</taxon>
        <taxon>Viridiplantae</taxon>
        <taxon>Chlorophyta</taxon>
        <taxon>Mamiellophyceae</taxon>
        <taxon>Mamiellales</taxon>
        <taxon>Bathycoccaceae</taxon>
        <taxon>Bathycoccus</taxon>
    </lineage>
</organism>
<feature type="compositionally biased region" description="Basic and acidic residues" evidence="1">
    <location>
        <begin position="1804"/>
        <end position="1849"/>
    </location>
</feature>
<dbReference type="Pfam" id="PF07699">
    <property type="entry name" value="Ephrin_rec_like"/>
    <property type="match status" value="1"/>
</dbReference>
<dbReference type="Proteomes" id="UP000198341">
    <property type="component" value="Chromosome 12"/>
</dbReference>
<feature type="transmembrane region" description="Helical" evidence="2">
    <location>
        <begin position="1044"/>
        <end position="1064"/>
    </location>
</feature>
<evidence type="ECO:0000256" key="1">
    <source>
        <dbReference type="SAM" id="MobiDB-lite"/>
    </source>
</evidence>
<feature type="region of interest" description="Disordered" evidence="1">
    <location>
        <begin position="1745"/>
        <end position="1849"/>
    </location>
</feature>
<dbReference type="SMART" id="SM01411">
    <property type="entry name" value="Ephrin_rec_like"/>
    <property type="match status" value="1"/>
</dbReference>
<dbReference type="KEGG" id="bpg:Bathy12g02020"/>
<dbReference type="PANTHER" id="PTHR11319:SF35">
    <property type="entry name" value="OUTER MEMBRANE PROTEIN PMPC-RELATED"/>
    <property type="match status" value="1"/>
</dbReference>
<proteinExistence type="predicted"/>
<feature type="transmembrane region" description="Helical" evidence="2">
    <location>
        <begin position="1359"/>
        <end position="1378"/>
    </location>
</feature>
<dbReference type="STRING" id="41875.K8ELR1"/>
<name>K8ELR1_9CHLO</name>
<feature type="transmembrane region" description="Helical" evidence="2">
    <location>
        <begin position="1279"/>
        <end position="1302"/>
    </location>
</feature>
<dbReference type="InterPro" id="IPR011641">
    <property type="entry name" value="Tyr-kin_ephrin_A/B_rcpt-like"/>
</dbReference>
<feature type="transmembrane region" description="Helical" evidence="2">
    <location>
        <begin position="1390"/>
        <end position="1409"/>
    </location>
</feature>
<feature type="compositionally biased region" description="Low complexity" evidence="1">
    <location>
        <begin position="1"/>
        <end position="17"/>
    </location>
</feature>
<keyword evidence="2" id="KW-0812">Transmembrane</keyword>
<dbReference type="eggNOG" id="ENOG502S52S">
    <property type="taxonomic scope" value="Eukaryota"/>
</dbReference>
<sequence length="1849" mass="205560">MMTMMRNKVTRTSSSSRKSFRRKNRGGRALRTLFVCALFAVFLSSSFPQRRPSATTKENKFGNFLFVGAQTSGTETEATVAEATPCDTSVPPLNGAVGTCANVLDAGKTCQPTCNKGYTVSGKTTCVGGVLEAATCEFYFCNSDPDTFFKEEGLGDLKNYFCAVEDTVMTTTLKPTNNEWEAEGNTLTYELICPPDRTLKVGAVGNEVAQAFLSEGGVLSFTPDTHKFSESKTDLSLFSFRVTKTVYDANGEMLSQDTEVSTGRIYIEPRNDPASWPDDVEDLTFGQQVRPNKLTPTGTNSGWQGYTFESFQTATAYALPTESGTSGDYNTYILRGNLNCIDASNVGVSADGFVNCASGYAYEDLDADQDYLQYVITKLPTYGEVRLSCDYTANNGKGAQLCGEDAGAFVYIPYGNNSGLSDTFEYAVNDVEAGGHEGLDPPTGLPAGTRGVNSASRRVKITVAEKTFLPSITGVKELVTNEVSTTANVVEDTKTDFSVKRAVAADLPHSGKDKNGEDASITESMLRVYTAQNSFYDAVTDVDGYETVEHGRIKWHCWDEGGDNGQCEGNVCAQEHSGEQVTVNELTMYTCDCEPDPTKNIFEENNFWQTCTKKVLEAGTELSAYFTYEPTKDRGGVDEELWMRIGVKDGIVTGFNYETATVLISVVISQVDDGSELGVYGKDADGVEVLKTSNPMFTAPMTVTEVVGTTKEELSFEEYAKQWQEFKIKAADEDTDRLFITLINADAIQGTVTHLIQGVQTGDLTMGTDLSDLYGSINVVSMGGNKETGFSATLYYRAKEYWRGPMETLKFAVSQQENYRGGDDNAQIIEVTFSTKCAPGHTKNSLETQCTPCGFGEYAQLFDMISCSPCAAGTFAGKTGSEKCESCGVTSYQPFEGKRACTACPSRSTTEGGAIALTECLCDVGTYGNLLTVIDDQTSDFDSICKVCPPLGSRCTERGLIVPEAEFGYFVDIPDAALGTELTIRECTPEQACPGNATDDQILADVYPWTIQCTEGYEEKGCAQCSNNYYRLKQQCNMCPDTKWESYLILFLMLVGFIMLLPILVKLLRRFKAISLLFVFVQITAVLSDLDFKWPPIIQNLYKYFAIFTFDIQLLQPECHIPKFDFFLRYFVVVLSPLFFGATFVLITLLKFIIGQVLIRMLLAGSFDSWFAYDTRDVDDEGNRRGKLQRMKERAKKMITDKKIQLEEFSVGDHIRSTARMFIRIMLTLMDISYIFLSRATLEYFDCVKNPANGISYLEAEPSIQCYDWGNMKNPWTQYFPIALVLVCMYPFGIILTFYFTLYRIRDKLNRPDTVKTFGFLYVGYRPAWYRYKILVLLRQLGVVGSTMLFSQGTTMSQLGQSLGCMMTIFIAMTIHFFADPQESKRLDRLESAAIFISFVNIFSGLIFLTEKASKRFDDFLSWFNAVLILGGLTIFLIYIFMEVTPFVVKSAKSNKGIVGVFFGDTKGFKGGKESKNTTADKLAQLDKRLSKKISTKAEKQKSLEKGPSLYRRMTLGSKRDILTPEELRAEARSKFVNSQLKEASKNVLDKHQRDYLQQLPVEEEVLEKYRTEYVNPETMDEEFTELNESGVDIQAQWIVERHLPAPFTRVHAVDILKRVNDLLDRARQRQKSVQGVNMLGSLKPSGLFSLIRKGVIPQVADNLMRIRLTADDGPNKVVSKVVPLATEGSKSRSLVVMFYGWVMRRLGFNVAENDTERKIRTRAALKAAFQKDRGAANIMERLKKQRSEAETKEEGDGGGNPKKLSLVEKIKAQQKLEEQKAANEAAKRTGAPTSKPEAPPEASNKEQDAPQKPATVEKKPSALERLRSVAGGGKKEEKKEDADEKEKK</sequence>
<feature type="transmembrane region" description="Helical" evidence="2">
    <location>
        <begin position="1071"/>
        <end position="1088"/>
    </location>
</feature>
<feature type="domain" description="Tyrosine-protein kinase ephrin type A/B receptor-like" evidence="3">
    <location>
        <begin position="873"/>
        <end position="911"/>
    </location>
</feature>
<accession>K8ELR1</accession>
<dbReference type="EMBL" id="FO082267">
    <property type="protein sequence ID" value="CCO18894.1"/>
    <property type="molecule type" value="Genomic_DNA"/>
</dbReference>
<keyword evidence="2" id="KW-1133">Transmembrane helix</keyword>
<feature type="compositionally biased region" description="Basic and acidic residues" evidence="1">
    <location>
        <begin position="1745"/>
        <end position="1756"/>
    </location>
</feature>
<feature type="region of interest" description="Disordered" evidence="1">
    <location>
        <begin position="1"/>
        <end position="24"/>
    </location>
</feature>
<keyword evidence="2" id="KW-0472">Membrane</keyword>
<feature type="transmembrane region" description="Helical" evidence="2">
    <location>
        <begin position="1221"/>
        <end position="1237"/>
    </location>
</feature>
<keyword evidence="5" id="KW-1185">Reference proteome</keyword>
<reference evidence="4 5" key="1">
    <citation type="submission" date="2011-10" db="EMBL/GenBank/DDBJ databases">
        <authorList>
            <person name="Genoscope - CEA"/>
        </authorList>
    </citation>
    <scope>NUCLEOTIDE SEQUENCE [LARGE SCALE GENOMIC DNA]</scope>
    <source>
        <strain evidence="4 5">RCC 1105</strain>
    </source>
</reference>
<protein>
    <recommendedName>
        <fullName evidence="3">Tyrosine-protein kinase ephrin type A/B receptor-like domain-containing protein</fullName>
    </recommendedName>
</protein>
<evidence type="ECO:0000256" key="2">
    <source>
        <dbReference type="SAM" id="Phobius"/>
    </source>
</evidence>